<dbReference type="AlphaFoldDB" id="X0U9C3"/>
<feature type="region of interest" description="Disordered" evidence="2">
    <location>
        <begin position="1"/>
        <end position="20"/>
    </location>
</feature>
<sequence length="229" mass="26416">MSKTPEEHLSTTETHEKNREELEITKEKLKKELSSLMGLIGLDAADNNSIDLSDTQPNAVISRRDFINLIEINKKLQSDVEILKNSITNLQYEINSVRENLRIVKGEQPNITLIEEQIADLREKINNFEIGTPPLRENITEVALEETHAHDENISIESEVQDKNEIRVEVAEVEVEKISETTHRRRCPTCSNGNQRYIRELPDKDNIISYSPRIYGKKYKCGICTTEWK</sequence>
<organism evidence="3">
    <name type="scientific">marine sediment metagenome</name>
    <dbReference type="NCBI Taxonomy" id="412755"/>
    <lineage>
        <taxon>unclassified sequences</taxon>
        <taxon>metagenomes</taxon>
        <taxon>ecological metagenomes</taxon>
    </lineage>
</organism>
<protein>
    <submittedName>
        <fullName evidence="3">Uncharacterized protein</fullName>
    </submittedName>
</protein>
<reference evidence="3" key="1">
    <citation type="journal article" date="2014" name="Front. Microbiol.">
        <title>High frequency of phylogenetically diverse reductive dehalogenase-homologous genes in deep subseafloor sedimentary metagenomes.</title>
        <authorList>
            <person name="Kawai M."/>
            <person name="Futagami T."/>
            <person name="Toyoda A."/>
            <person name="Takaki Y."/>
            <person name="Nishi S."/>
            <person name="Hori S."/>
            <person name="Arai W."/>
            <person name="Tsubouchi T."/>
            <person name="Morono Y."/>
            <person name="Uchiyama I."/>
            <person name="Ito T."/>
            <person name="Fujiyama A."/>
            <person name="Inagaki F."/>
            <person name="Takami H."/>
        </authorList>
    </citation>
    <scope>NUCLEOTIDE SEQUENCE</scope>
    <source>
        <strain evidence="3">Expedition CK06-06</strain>
    </source>
</reference>
<dbReference type="EMBL" id="BARS01021310">
    <property type="protein sequence ID" value="GAG02145.1"/>
    <property type="molecule type" value="Genomic_DNA"/>
</dbReference>
<feature type="coiled-coil region" evidence="1">
    <location>
        <begin position="73"/>
        <end position="131"/>
    </location>
</feature>
<proteinExistence type="predicted"/>
<name>X0U9C3_9ZZZZ</name>
<gene>
    <name evidence="3" type="ORF">S01H1_34248</name>
</gene>
<evidence type="ECO:0000256" key="1">
    <source>
        <dbReference type="SAM" id="Coils"/>
    </source>
</evidence>
<evidence type="ECO:0000313" key="3">
    <source>
        <dbReference type="EMBL" id="GAG02145.1"/>
    </source>
</evidence>
<evidence type="ECO:0000256" key="2">
    <source>
        <dbReference type="SAM" id="MobiDB-lite"/>
    </source>
</evidence>
<keyword evidence="1" id="KW-0175">Coiled coil</keyword>
<comment type="caution">
    <text evidence="3">The sequence shown here is derived from an EMBL/GenBank/DDBJ whole genome shotgun (WGS) entry which is preliminary data.</text>
</comment>
<accession>X0U9C3</accession>